<organism evidence="2 3">
    <name type="scientific">Streptacidiphilus alkalitolerans</name>
    <dbReference type="NCBI Taxonomy" id="3342712"/>
    <lineage>
        <taxon>Bacteria</taxon>
        <taxon>Bacillati</taxon>
        <taxon>Actinomycetota</taxon>
        <taxon>Actinomycetes</taxon>
        <taxon>Kitasatosporales</taxon>
        <taxon>Streptomycetaceae</taxon>
        <taxon>Streptacidiphilus</taxon>
    </lineage>
</organism>
<dbReference type="Proteomes" id="UP001592530">
    <property type="component" value="Unassembled WGS sequence"/>
</dbReference>
<dbReference type="RefSeq" id="WP_380556655.1">
    <property type="nucleotide sequence ID" value="NZ_JBHEZY010000012.1"/>
</dbReference>
<evidence type="ECO:0008006" key="4">
    <source>
        <dbReference type="Google" id="ProtNLM"/>
    </source>
</evidence>
<reference evidence="2 3" key="1">
    <citation type="submission" date="2024-09" db="EMBL/GenBank/DDBJ databases">
        <authorList>
            <person name="Lee S.D."/>
        </authorList>
    </citation>
    <scope>NUCLEOTIDE SEQUENCE [LARGE SCALE GENOMIC DNA]</scope>
    <source>
        <strain evidence="2 3">N1-3</strain>
    </source>
</reference>
<feature type="compositionally biased region" description="Polar residues" evidence="1">
    <location>
        <begin position="415"/>
        <end position="429"/>
    </location>
</feature>
<evidence type="ECO:0000313" key="3">
    <source>
        <dbReference type="Proteomes" id="UP001592530"/>
    </source>
</evidence>
<evidence type="ECO:0000256" key="1">
    <source>
        <dbReference type="SAM" id="MobiDB-lite"/>
    </source>
</evidence>
<feature type="region of interest" description="Disordered" evidence="1">
    <location>
        <begin position="405"/>
        <end position="434"/>
    </location>
</feature>
<comment type="caution">
    <text evidence="2">The sequence shown here is derived from an EMBL/GenBank/DDBJ whole genome shotgun (WGS) entry which is preliminary data.</text>
</comment>
<proteinExistence type="predicted"/>
<sequence>MAMTVGELVATFDIDASGAAAGITRAEAAVAGLQRDVDGTFRDMAGNAVRSGAEIGQALGNGIRLNLDEALADLHPQIAIDADSRPAEAEVVALIERMRRLSATIDVDAPVDGISAEIEAIRAQLQALASSHPDVQIQANAANALMTLDFTRHAVDSLNGRTARINVQAPGAAATIATLTAVRATADRTGDSDGPGRLASMLSSVGSSLGGVLAQAGQMGGIFGAAAGPISGLIATLVNIVPAAAIATTALLSVAQAGAAIKIGTSGVGSALKAAFSGTPSSGGGGGGGQSAADAARQQADAERTLADAQRSELTAQQNLSAARKQAVRDLQDMNNQLKDGQLDQRRATLDLQEAQEKLAQVKASGADADSEQMQEAQLAYDQAKQHLAETTTAQQRLTTDTAAANRAGVDGTQRVKQAQDQLRSSQEAVTRAQEALNQKMSAGASGGGGVNALAAALAKLSPSARAFVQAVIALKPAWDALKLDVQQRLFQGLAGALKSTAGSVLPTLRKELTNSAGALNDMAKGVLGAAKGLGDSGILGSAMHSASTGLHNLSGIPGLVVTAFGQLASAAGPQFDKLTKSVGNGASEIGKALTAAFKDGSLTRAIDDAVHLIGEIITIGKNVGSVLMSVFNATSQSGGSFLDVLKTISGMLAKTFASPAVQSALKALFGVFDALAKTAAPLLEQAFGVIAPVLTALGPPVQGLISALGKALSPIIKALGPVLKAAADAVGKFLGAIEPLLPVISLIISSAGPILTPILSALGDIFQQMEPLITALAQSMMGLLKPILQSLPTIIGPLMKVFVQLATQLLPQITDMVTKQAPVLKQLGESFAEVMKALAPVIPALGTLISDGLEAMLPLLPPVTKLFAQLAGLLAGELAHQITLIVVPALNLLTDILSGNFSKAGRDAKTLVSGIIKVIAGLPAVATAALGDIGLALIGAGRALMDGLMNGIVSKIDALKSLFHKITALIPKIKGPASVDAKLLTPNGQLVMQSFITGIASQLPALHSQMSGITSDIGGSVGGRFGVAGGSMNRGAPSSSGSSQPIQLTVVLGGTQLGRALVDPLRRAVKEVGGGSVQVAFGTGRA</sequence>
<feature type="compositionally biased region" description="Gly residues" evidence="1">
    <location>
        <begin position="281"/>
        <end position="290"/>
    </location>
</feature>
<gene>
    <name evidence="2" type="ORF">ACEZDB_26900</name>
</gene>
<feature type="region of interest" description="Disordered" evidence="1">
    <location>
        <begin position="280"/>
        <end position="302"/>
    </location>
</feature>
<name>A0ABV6X7K9_9ACTN</name>
<accession>A0ABV6X7K9</accession>
<protein>
    <recommendedName>
        <fullName evidence="4">Phage-related protein</fullName>
    </recommendedName>
</protein>
<dbReference type="EMBL" id="JBHEZY010000012">
    <property type="protein sequence ID" value="MFC1434273.1"/>
    <property type="molecule type" value="Genomic_DNA"/>
</dbReference>
<dbReference type="InterPro" id="IPR016024">
    <property type="entry name" value="ARM-type_fold"/>
</dbReference>
<evidence type="ECO:0000313" key="2">
    <source>
        <dbReference type="EMBL" id="MFC1434273.1"/>
    </source>
</evidence>
<dbReference type="SUPFAM" id="SSF48371">
    <property type="entry name" value="ARM repeat"/>
    <property type="match status" value="1"/>
</dbReference>